<accession>A0A3B1DA76</accession>
<dbReference type="Pfam" id="PF03448">
    <property type="entry name" value="MgtE_N"/>
    <property type="match status" value="1"/>
</dbReference>
<evidence type="ECO:0000256" key="6">
    <source>
        <dbReference type="ARBA" id="ARBA00022989"/>
    </source>
</evidence>
<evidence type="ECO:0000256" key="5">
    <source>
        <dbReference type="ARBA" id="ARBA00022842"/>
    </source>
</evidence>
<feature type="region of interest" description="Disordered" evidence="8">
    <location>
        <begin position="21"/>
        <end position="42"/>
    </location>
</feature>
<dbReference type="SUPFAM" id="SSF54631">
    <property type="entry name" value="CBS-domain pair"/>
    <property type="match status" value="1"/>
</dbReference>
<dbReference type="InterPro" id="IPR000644">
    <property type="entry name" value="CBS_dom"/>
</dbReference>
<dbReference type="GO" id="GO:0015095">
    <property type="term" value="F:magnesium ion transmembrane transporter activity"/>
    <property type="evidence" value="ECO:0007669"/>
    <property type="project" value="InterPro"/>
</dbReference>
<dbReference type="Pfam" id="PF00571">
    <property type="entry name" value="CBS"/>
    <property type="match status" value="2"/>
</dbReference>
<evidence type="ECO:0000259" key="10">
    <source>
        <dbReference type="PROSITE" id="PS51371"/>
    </source>
</evidence>
<evidence type="ECO:0000256" key="8">
    <source>
        <dbReference type="SAM" id="MobiDB-lite"/>
    </source>
</evidence>
<dbReference type="GO" id="GO:0016020">
    <property type="term" value="C:membrane"/>
    <property type="evidence" value="ECO:0007669"/>
    <property type="project" value="UniProtKB-SubCell"/>
</dbReference>
<organism evidence="11">
    <name type="scientific">hydrothermal vent metagenome</name>
    <dbReference type="NCBI Taxonomy" id="652676"/>
    <lineage>
        <taxon>unclassified sequences</taxon>
        <taxon>metagenomes</taxon>
        <taxon>ecological metagenomes</taxon>
    </lineage>
</organism>
<dbReference type="PANTHER" id="PTHR43773">
    <property type="entry name" value="MAGNESIUM TRANSPORTER MGTE"/>
    <property type="match status" value="1"/>
</dbReference>
<evidence type="ECO:0000256" key="4">
    <source>
        <dbReference type="ARBA" id="ARBA00022692"/>
    </source>
</evidence>
<dbReference type="SUPFAM" id="SSF158791">
    <property type="entry name" value="MgtE N-terminal domain-like"/>
    <property type="match status" value="1"/>
</dbReference>
<name>A0A3B1DA76_9ZZZZ</name>
<feature type="compositionally biased region" description="Basic and acidic residues" evidence="8">
    <location>
        <begin position="21"/>
        <end position="35"/>
    </location>
</feature>
<evidence type="ECO:0000256" key="1">
    <source>
        <dbReference type="ARBA" id="ARBA00004141"/>
    </source>
</evidence>
<dbReference type="InterPro" id="IPR036739">
    <property type="entry name" value="SLC41_membr_dom_sf"/>
</dbReference>
<keyword evidence="4 9" id="KW-0812">Transmembrane</keyword>
<evidence type="ECO:0000256" key="3">
    <source>
        <dbReference type="ARBA" id="ARBA00022448"/>
    </source>
</evidence>
<feature type="transmembrane region" description="Helical" evidence="9">
    <location>
        <begin position="416"/>
        <end position="441"/>
    </location>
</feature>
<dbReference type="InterPro" id="IPR038076">
    <property type="entry name" value="MgtE_N_sf"/>
</dbReference>
<dbReference type="Pfam" id="PF01769">
    <property type="entry name" value="MgtE"/>
    <property type="match status" value="1"/>
</dbReference>
<dbReference type="PANTHER" id="PTHR43773:SF1">
    <property type="entry name" value="MAGNESIUM TRANSPORTER MGTE"/>
    <property type="match status" value="1"/>
</dbReference>
<gene>
    <name evidence="11" type="ORF">MNBD_NITROSPIRAE01-869</name>
</gene>
<dbReference type="SMART" id="SM00116">
    <property type="entry name" value="CBS"/>
    <property type="match status" value="2"/>
</dbReference>
<dbReference type="InterPro" id="IPR006668">
    <property type="entry name" value="Mg_transptr_MgtE_intracell_dom"/>
</dbReference>
<dbReference type="Gene3D" id="1.25.60.10">
    <property type="entry name" value="MgtE N-terminal domain-like"/>
    <property type="match status" value="1"/>
</dbReference>
<keyword evidence="3" id="KW-0813">Transport</keyword>
<feature type="domain" description="CBS" evidence="10">
    <location>
        <begin position="232"/>
        <end position="288"/>
    </location>
</feature>
<keyword evidence="6 9" id="KW-1133">Transmembrane helix</keyword>
<dbReference type="AlphaFoldDB" id="A0A3B1DA76"/>
<protein>
    <submittedName>
        <fullName evidence="11">Mg/Co/Ni transporter MgtE, CBS domain-containing</fullName>
    </submittedName>
</protein>
<dbReference type="InterPro" id="IPR006667">
    <property type="entry name" value="SLC41_membr_dom"/>
</dbReference>
<evidence type="ECO:0000256" key="9">
    <source>
        <dbReference type="SAM" id="Phobius"/>
    </source>
</evidence>
<dbReference type="CDD" id="cd04606">
    <property type="entry name" value="CBS_pair_Mg_transporter"/>
    <property type="match status" value="1"/>
</dbReference>
<feature type="transmembrane region" description="Helical" evidence="9">
    <location>
        <begin position="388"/>
        <end position="410"/>
    </location>
</feature>
<dbReference type="EMBL" id="UOGF01000119">
    <property type="protein sequence ID" value="VAX33733.1"/>
    <property type="molecule type" value="Genomic_DNA"/>
</dbReference>
<reference evidence="11" key="1">
    <citation type="submission" date="2018-06" db="EMBL/GenBank/DDBJ databases">
        <authorList>
            <person name="Zhirakovskaya E."/>
        </authorList>
    </citation>
    <scope>NUCLEOTIDE SEQUENCE</scope>
</reference>
<comment type="similarity">
    <text evidence="2">Belongs to the SLC41A transporter family.</text>
</comment>
<proteinExistence type="inferred from homology"/>
<feature type="transmembrane region" description="Helical" evidence="9">
    <location>
        <begin position="453"/>
        <end position="477"/>
    </location>
</feature>
<dbReference type="PROSITE" id="PS51371">
    <property type="entry name" value="CBS"/>
    <property type="match status" value="1"/>
</dbReference>
<evidence type="ECO:0000256" key="7">
    <source>
        <dbReference type="ARBA" id="ARBA00023136"/>
    </source>
</evidence>
<dbReference type="SMART" id="SM00924">
    <property type="entry name" value="MgtE_N"/>
    <property type="match status" value="1"/>
</dbReference>
<dbReference type="Gene3D" id="3.10.580.10">
    <property type="entry name" value="CBS-domain"/>
    <property type="match status" value="1"/>
</dbReference>
<dbReference type="InterPro" id="IPR006669">
    <property type="entry name" value="MgtE_transporter"/>
</dbReference>
<comment type="subcellular location">
    <subcellularLocation>
        <location evidence="1">Membrane</location>
        <topology evidence="1">Multi-pass membrane protein</topology>
    </subcellularLocation>
</comment>
<evidence type="ECO:0000256" key="2">
    <source>
        <dbReference type="ARBA" id="ARBA00009749"/>
    </source>
</evidence>
<dbReference type="InterPro" id="IPR046342">
    <property type="entry name" value="CBS_dom_sf"/>
</dbReference>
<keyword evidence="7 9" id="KW-0472">Membrane</keyword>
<dbReference type="Gene3D" id="1.10.357.20">
    <property type="entry name" value="SLC41 divalent cation transporters, integral membrane domain"/>
    <property type="match status" value="1"/>
</dbReference>
<dbReference type="SUPFAM" id="SSF161093">
    <property type="entry name" value="MgtE membrane domain-like"/>
    <property type="match status" value="1"/>
</dbReference>
<dbReference type="NCBIfam" id="TIGR00400">
    <property type="entry name" value="mgtE"/>
    <property type="match status" value="1"/>
</dbReference>
<sequence length="478" mass="53118">MKSAQTEDTLKENIATVRELLTQRKREEETEDHQSTADQEATKSPFQYQHWLELQAILKPLHIGDIAHILEILPLDDRLTVWQQVNIFRRGDVLLEVSDAVRENLIQSISEEDLLAALNLMDADDLAYIADDIPENLLKIRQETLTTEDKNWLRRAMSYEEDSVGFLMSNEMVVIYDNDALKDAAKTLRGLEELPIHNDTLFVVDRRGILRGILSLQNILLNDPNLPVHNIMETDIVYFSPQDDAGEASQAFERYDLVSAPVISDRGKLVGRLTVDVVMDYIRDEATEDVLNMAGISAEEDLFAPILNSARNRALWLLFNLGAAFFISQIIGIFEATITQLVSLAVLMPIVTSVGGNIGNQTAAIIIRGMTLGQINKENTTYLMRKELGVSALNGLVIGSIVGIFSFILYKNIALSIVISVAMLLTLILAALLGLLVPIFLHRIGRDPALGSSVIMTATIDSVGFFIFLGLASLFLVK</sequence>
<feature type="transmembrane region" description="Helical" evidence="9">
    <location>
        <begin position="314"/>
        <end position="334"/>
    </location>
</feature>
<evidence type="ECO:0000313" key="11">
    <source>
        <dbReference type="EMBL" id="VAX33733.1"/>
    </source>
</evidence>
<keyword evidence="5" id="KW-0460">Magnesium</keyword>